<dbReference type="AlphaFoldDB" id="W5LK02"/>
<reference evidence="2" key="4">
    <citation type="submission" date="2025-09" db="UniProtKB">
        <authorList>
            <consortium name="Ensembl"/>
        </authorList>
    </citation>
    <scope>IDENTIFICATION</scope>
</reference>
<dbReference type="InterPro" id="IPR036388">
    <property type="entry name" value="WH-like_DNA-bd_sf"/>
</dbReference>
<evidence type="ECO:0000313" key="2">
    <source>
        <dbReference type="Ensembl" id="ENSAMXP00000020164.2"/>
    </source>
</evidence>
<dbReference type="SUPFAM" id="SSF46689">
    <property type="entry name" value="Homeodomain-like"/>
    <property type="match status" value="1"/>
</dbReference>
<name>W5LK02_ASTMX</name>
<evidence type="ECO:0008006" key="4">
    <source>
        <dbReference type="Google" id="ProtNLM"/>
    </source>
</evidence>
<proteinExistence type="predicted"/>
<accession>W5LK02</accession>
<dbReference type="Proteomes" id="UP000018467">
    <property type="component" value="Unassembled WGS sequence"/>
</dbReference>
<evidence type="ECO:0000313" key="3">
    <source>
        <dbReference type="Proteomes" id="UP000018467"/>
    </source>
</evidence>
<evidence type="ECO:0000256" key="1">
    <source>
        <dbReference type="SAM" id="MobiDB-lite"/>
    </source>
</evidence>
<dbReference type="Pfam" id="PF13384">
    <property type="entry name" value="HTH_23"/>
    <property type="match status" value="1"/>
</dbReference>
<dbReference type="GeneTree" id="ENSGT00940000171452"/>
<sequence length="276" mass="30831">MLTIFLFDSVLNMILIFRNGSGFLWIRNVVVKNTCLFSVLRNAHMFTIRWKCPLNITTVCRWGRQSAAGPPDRNSSGSGDTRRTRLANMKQLTEFERGLIVGARMAGASVTRTAELLNVSRGTVSKVLTAYAKYGQTASAKSNCGRKSKLTDSERQALIRIVAEKHKNNPSKKATTIDITSELNQNRCDPVSTRTVRRELGKVLERLKEGLCGDLPIHSFDTTLHVERHGDEEAADDEVMDEVKDMSILKVRGNGGTSQDETTFTKTERFHLADHC</sequence>
<reference evidence="3" key="2">
    <citation type="journal article" date="2014" name="Nat. Commun.">
        <title>The cavefish genome reveals candidate genes for eye loss.</title>
        <authorList>
            <person name="McGaugh S.E."/>
            <person name="Gross J.B."/>
            <person name="Aken B."/>
            <person name="Blin M."/>
            <person name="Borowsky R."/>
            <person name="Chalopin D."/>
            <person name="Hinaux H."/>
            <person name="Jeffery W.R."/>
            <person name="Keene A."/>
            <person name="Ma L."/>
            <person name="Minx P."/>
            <person name="Murphy D."/>
            <person name="O'Quin K.E."/>
            <person name="Retaux S."/>
            <person name="Rohner N."/>
            <person name="Searle S.M."/>
            <person name="Stahl B.A."/>
            <person name="Tabin C."/>
            <person name="Volff J.N."/>
            <person name="Yoshizawa M."/>
            <person name="Warren W.C."/>
        </authorList>
    </citation>
    <scope>NUCLEOTIDE SEQUENCE [LARGE SCALE GENOMIC DNA]</scope>
    <source>
        <strain evidence="3">female</strain>
    </source>
</reference>
<reference evidence="2" key="3">
    <citation type="submission" date="2025-08" db="UniProtKB">
        <authorList>
            <consortium name="Ensembl"/>
        </authorList>
    </citation>
    <scope>IDENTIFICATION</scope>
</reference>
<keyword evidence="3" id="KW-1185">Reference proteome</keyword>
<protein>
    <recommendedName>
        <fullName evidence="4">Transposase Tc1-like domain-containing protein</fullName>
    </recommendedName>
</protein>
<dbReference type="InParanoid" id="W5LK02"/>
<dbReference type="HOGENOM" id="CLU_1194530_0_0_1"/>
<reference evidence="3" key="1">
    <citation type="submission" date="2013-03" db="EMBL/GenBank/DDBJ databases">
        <authorList>
            <person name="Jeffery W."/>
            <person name="Warren W."/>
            <person name="Wilson R.K."/>
        </authorList>
    </citation>
    <scope>NUCLEOTIDE SEQUENCE</scope>
    <source>
        <strain evidence="3">female</strain>
    </source>
</reference>
<dbReference type="Gene3D" id="1.10.10.10">
    <property type="entry name" value="Winged helix-like DNA-binding domain superfamily/Winged helix DNA-binding domain"/>
    <property type="match status" value="1"/>
</dbReference>
<organism evidence="2 3">
    <name type="scientific">Astyanax mexicanus</name>
    <name type="common">Blind cave fish</name>
    <name type="synonym">Astyanax fasciatus mexicanus</name>
    <dbReference type="NCBI Taxonomy" id="7994"/>
    <lineage>
        <taxon>Eukaryota</taxon>
        <taxon>Metazoa</taxon>
        <taxon>Chordata</taxon>
        <taxon>Craniata</taxon>
        <taxon>Vertebrata</taxon>
        <taxon>Euteleostomi</taxon>
        <taxon>Actinopterygii</taxon>
        <taxon>Neopterygii</taxon>
        <taxon>Teleostei</taxon>
        <taxon>Ostariophysi</taxon>
        <taxon>Characiformes</taxon>
        <taxon>Characoidei</taxon>
        <taxon>Acestrorhamphidae</taxon>
        <taxon>Acestrorhamphinae</taxon>
        <taxon>Astyanax</taxon>
    </lineage>
</organism>
<dbReference type="Bgee" id="ENSAMXG00000019581">
    <property type="expression patterns" value="Expressed in brain and 14 other cell types or tissues"/>
</dbReference>
<dbReference type="InterPro" id="IPR009057">
    <property type="entry name" value="Homeodomain-like_sf"/>
</dbReference>
<dbReference type="Ensembl" id="ENSAMXT00000020164.2">
    <property type="protein sequence ID" value="ENSAMXP00000020164.2"/>
    <property type="gene ID" value="ENSAMXG00000019581.2"/>
</dbReference>
<feature type="region of interest" description="Disordered" evidence="1">
    <location>
        <begin position="65"/>
        <end position="84"/>
    </location>
</feature>